<proteinExistence type="inferred from homology"/>
<evidence type="ECO:0000313" key="14">
    <source>
        <dbReference type="Proteomes" id="UP000033918"/>
    </source>
</evidence>
<evidence type="ECO:0000256" key="3">
    <source>
        <dbReference type="ARBA" id="ARBA00022695"/>
    </source>
</evidence>
<keyword evidence="4 11" id="KW-0235">DNA replication</keyword>
<dbReference type="Gene3D" id="1.10.8.60">
    <property type="match status" value="1"/>
</dbReference>
<dbReference type="PANTHER" id="PTHR11669">
    <property type="entry name" value="REPLICATION FACTOR C / DNA POLYMERASE III GAMMA-TAU SUBUNIT"/>
    <property type="match status" value="1"/>
</dbReference>
<dbReference type="InterPro" id="IPR008921">
    <property type="entry name" value="DNA_pol3_clamp-load_cplx_C"/>
</dbReference>
<dbReference type="InterPro" id="IPR003593">
    <property type="entry name" value="AAA+_ATPase"/>
</dbReference>
<feature type="domain" description="AAA+ ATPase" evidence="12">
    <location>
        <begin position="35"/>
        <end position="184"/>
    </location>
</feature>
<evidence type="ECO:0000256" key="8">
    <source>
        <dbReference type="ARBA" id="ARBA00022840"/>
    </source>
</evidence>
<accession>A0A0G0UJA3</accession>
<dbReference type="SUPFAM" id="SSF52540">
    <property type="entry name" value="P-loop containing nucleoside triphosphate hydrolases"/>
    <property type="match status" value="1"/>
</dbReference>
<keyword evidence="9 11" id="KW-0239">DNA-directed DNA polymerase</keyword>
<dbReference type="CDD" id="cd18137">
    <property type="entry name" value="HLD_clamp_pol_III_gamma_tau"/>
    <property type="match status" value="1"/>
</dbReference>
<dbReference type="NCBIfam" id="TIGR02397">
    <property type="entry name" value="dnaX_nterm"/>
    <property type="match status" value="1"/>
</dbReference>
<evidence type="ECO:0000256" key="6">
    <source>
        <dbReference type="ARBA" id="ARBA00022741"/>
    </source>
</evidence>
<evidence type="ECO:0000256" key="1">
    <source>
        <dbReference type="ARBA" id="ARBA00006360"/>
    </source>
</evidence>
<keyword evidence="8 11" id="KW-0067">ATP-binding</keyword>
<dbReference type="Pfam" id="PF13177">
    <property type="entry name" value="DNA_pol3_delta2"/>
    <property type="match status" value="1"/>
</dbReference>
<comment type="similarity">
    <text evidence="1 11">Belongs to the DnaX/STICHEL family.</text>
</comment>
<evidence type="ECO:0000256" key="4">
    <source>
        <dbReference type="ARBA" id="ARBA00022705"/>
    </source>
</evidence>
<dbReference type="AlphaFoldDB" id="A0A0G0UJA3"/>
<dbReference type="CDD" id="cd00009">
    <property type="entry name" value="AAA"/>
    <property type="match status" value="1"/>
</dbReference>
<keyword evidence="6 11" id="KW-0547">Nucleotide-binding</keyword>
<dbReference type="FunFam" id="1.10.8.60:FF:000013">
    <property type="entry name" value="DNA polymerase III subunit gamma/tau"/>
    <property type="match status" value="1"/>
</dbReference>
<dbReference type="EC" id="2.7.7.7" evidence="11"/>
<dbReference type="GO" id="GO:0003887">
    <property type="term" value="F:DNA-directed DNA polymerase activity"/>
    <property type="evidence" value="ECO:0007669"/>
    <property type="project" value="UniProtKB-KW"/>
</dbReference>
<comment type="caution">
    <text evidence="13">The sequence shown here is derived from an EMBL/GenBank/DDBJ whole genome shotgun (WGS) entry which is preliminary data.</text>
</comment>
<evidence type="ECO:0000256" key="9">
    <source>
        <dbReference type="ARBA" id="ARBA00022932"/>
    </source>
</evidence>
<dbReference type="InterPro" id="IPR050238">
    <property type="entry name" value="DNA_Rep/Repair_Clamp_Loader"/>
</dbReference>
<keyword evidence="2 11" id="KW-0808">Transferase</keyword>
<reference evidence="13 14" key="1">
    <citation type="journal article" date="2015" name="Nature">
        <title>rRNA introns, odd ribosomes, and small enigmatic genomes across a large radiation of phyla.</title>
        <authorList>
            <person name="Brown C.T."/>
            <person name="Hug L.A."/>
            <person name="Thomas B.C."/>
            <person name="Sharon I."/>
            <person name="Castelle C.J."/>
            <person name="Singh A."/>
            <person name="Wilkins M.J."/>
            <person name="Williams K.H."/>
            <person name="Banfield J.F."/>
        </authorList>
    </citation>
    <scope>NUCLEOTIDE SEQUENCE [LARGE SCALE GENOMIC DNA]</scope>
</reference>
<dbReference type="Gene3D" id="1.20.272.10">
    <property type="match status" value="1"/>
</dbReference>
<evidence type="ECO:0000256" key="11">
    <source>
        <dbReference type="RuleBase" id="RU364063"/>
    </source>
</evidence>
<dbReference type="InterPro" id="IPR027417">
    <property type="entry name" value="P-loop_NTPase"/>
</dbReference>
<dbReference type="GO" id="GO:0005524">
    <property type="term" value="F:ATP binding"/>
    <property type="evidence" value="ECO:0007669"/>
    <property type="project" value="UniProtKB-KW"/>
</dbReference>
<keyword evidence="7" id="KW-0862">Zinc</keyword>
<dbReference type="SMART" id="SM00382">
    <property type="entry name" value="AAA"/>
    <property type="match status" value="1"/>
</dbReference>
<evidence type="ECO:0000256" key="2">
    <source>
        <dbReference type="ARBA" id="ARBA00022679"/>
    </source>
</evidence>
<dbReference type="GO" id="GO:0003677">
    <property type="term" value="F:DNA binding"/>
    <property type="evidence" value="ECO:0007669"/>
    <property type="project" value="InterPro"/>
</dbReference>
<dbReference type="InterPro" id="IPR045085">
    <property type="entry name" value="HLD_clamp_pol_III_gamma_tau"/>
</dbReference>
<dbReference type="InterPro" id="IPR012763">
    <property type="entry name" value="DNA_pol_III_sug/sutau_N"/>
</dbReference>
<dbReference type="Proteomes" id="UP000033918">
    <property type="component" value="Unassembled WGS sequence"/>
</dbReference>
<dbReference type="GO" id="GO:0046872">
    <property type="term" value="F:metal ion binding"/>
    <property type="evidence" value="ECO:0007669"/>
    <property type="project" value="UniProtKB-KW"/>
</dbReference>
<evidence type="ECO:0000313" key="13">
    <source>
        <dbReference type="EMBL" id="KKR88898.1"/>
    </source>
</evidence>
<dbReference type="InterPro" id="IPR022754">
    <property type="entry name" value="DNA_pol_III_gamma-3"/>
</dbReference>
<keyword evidence="3 11" id="KW-0548">Nucleotidyltransferase</keyword>
<sequence length="371" mass="41946">MLALYRKYRPKNLSDILGQEIIVEILRNAAKTDKLAHAYLFYGPRGSGKTTTARLVAKIANCEKRQKDEKFKISGEPCNGCRSCRETDEGRALDVIEIDAASNRGIDEIRNLKEGIRVSPALSRYKIYIIDEVHQLTKDAFNALLKTLEEPPAHAIFVLATTEYEKMPATIVSRTQRFHFKRLPLVKIIEKLKTISAAEKIKADDDALELIAASAEGSLRDAESLLDQIFGLEEKITLESVENIIGRVGFKKTSQMAELLFNNDLQKALSHLAKINEEGYNLVQFNKDLIHYLRRVLALKFSSALESEFKKELIEAELQAVKKHSQMLGSPADEQKTVNLIKSLIRAYTEMRYSPFVIVPLEVAIIENLKK</sequence>
<dbReference type="FunFam" id="3.40.50.300:FF:000014">
    <property type="entry name" value="DNA polymerase III subunit gamma/tau"/>
    <property type="match status" value="1"/>
</dbReference>
<comment type="function">
    <text evidence="11">DNA polymerase III is a complex, multichain enzyme responsible for most of the replicative synthesis in bacteria. This DNA polymerase also exhibits 3' to 5' exonuclease activity.</text>
</comment>
<evidence type="ECO:0000256" key="5">
    <source>
        <dbReference type="ARBA" id="ARBA00022723"/>
    </source>
</evidence>
<dbReference type="PANTHER" id="PTHR11669:SF0">
    <property type="entry name" value="PROTEIN STICHEL-LIKE 2"/>
    <property type="match status" value="1"/>
</dbReference>
<organism evidence="13 14">
    <name type="scientific">Candidatus Wolfebacteria bacterium GW2011_GWB1_41_12</name>
    <dbReference type="NCBI Taxonomy" id="1619006"/>
    <lineage>
        <taxon>Bacteria</taxon>
        <taxon>Candidatus Wolfeibacteriota</taxon>
    </lineage>
</organism>
<dbReference type="NCBIfam" id="NF004046">
    <property type="entry name" value="PRK05563.1"/>
    <property type="match status" value="1"/>
</dbReference>
<dbReference type="EMBL" id="LCAK01000003">
    <property type="protein sequence ID" value="KKR88898.1"/>
    <property type="molecule type" value="Genomic_DNA"/>
</dbReference>
<dbReference type="GO" id="GO:0006261">
    <property type="term" value="P:DNA-templated DNA replication"/>
    <property type="evidence" value="ECO:0007669"/>
    <property type="project" value="TreeGrafter"/>
</dbReference>
<keyword evidence="5" id="KW-0479">Metal-binding</keyword>
<dbReference type="PATRIC" id="fig|1619006.3.peg.445"/>
<dbReference type="Gene3D" id="3.40.50.300">
    <property type="entry name" value="P-loop containing nucleotide triphosphate hydrolases"/>
    <property type="match status" value="1"/>
</dbReference>
<dbReference type="Pfam" id="PF22608">
    <property type="entry name" value="DNAX_ATPase_lid"/>
    <property type="match status" value="1"/>
</dbReference>
<comment type="subunit">
    <text evidence="11">DNA polymerase III contains a core (composed of alpha, epsilon and theta chains) that associates with a tau subunit. This core dimerizes to form the POLIII' complex. PolIII' associates with the gamma complex (composed of gamma, delta, delta', psi and chi chains) and with the beta chain to form the complete DNA polymerase III complex.</text>
</comment>
<comment type="catalytic activity">
    <reaction evidence="10 11">
        <text>DNA(n) + a 2'-deoxyribonucleoside 5'-triphosphate = DNA(n+1) + diphosphate</text>
        <dbReference type="Rhea" id="RHEA:22508"/>
        <dbReference type="Rhea" id="RHEA-COMP:17339"/>
        <dbReference type="Rhea" id="RHEA-COMP:17340"/>
        <dbReference type="ChEBI" id="CHEBI:33019"/>
        <dbReference type="ChEBI" id="CHEBI:61560"/>
        <dbReference type="ChEBI" id="CHEBI:173112"/>
        <dbReference type="EC" id="2.7.7.7"/>
    </reaction>
</comment>
<name>A0A0G0UJA3_9BACT</name>
<dbReference type="Pfam" id="PF12169">
    <property type="entry name" value="DNA_pol3_gamma3"/>
    <property type="match status" value="1"/>
</dbReference>
<dbReference type="GO" id="GO:0009360">
    <property type="term" value="C:DNA polymerase III complex"/>
    <property type="evidence" value="ECO:0007669"/>
    <property type="project" value="InterPro"/>
</dbReference>
<gene>
    <name evidence="11" type="primary">dnaX</name>
    <name evidence="13" type="ORF">UU38_C0003G0150</name>
</gene>
<evidence type="ECO:0000259" key="12">
    <source>
        <dbReference type="SMART" id="SM00382"/>
    </source>
</evidence>
<dbReference type="SUPFAM" id="SSF48019">
    <property type="entry name" value="post-AAA+ oligomerization domain-like"/>
    <property type="match status" value="1"/>
</dbReference>
<evidence type="ECO:0000256" key="10">
    <source>
        <dbReference type="ARBA" id="ARBA00049244"/>
    </source>
</evidence>
<protein>
    <recommendedName>
        <fullName evidence="11">DNA polymerase III subunit gamma/tau</fullName>
        <ecNumber evidence="11">2.7.7.7</ecNumber>
    </recommendedName>
</protein>
<evidence type="ECO:0000256" key="7">
    <source>
        <dbReference type="ARBA" id="ARBA00022833"/>
    </source>
</evidence>